<dbReference type="InterPro" id="IPR036388">
    <property type="entry name" value="WH-like_DNA-bd_sf"/>
</dbReference>
<evidence type="ECO:0000259" key="7">
    <source>
        <dbReference type="Pfam" id="PF23559"/>
    </source>
</evidence>
<feature type="compositionally biased region" description="Basic and acidic residues" evidence="6">
    <location>
        <begin position="194"/>
        <end position="205"/>
    </location>
</feature>
<dbReference type="Pfam" id="PF23559">
    <property type="entry name" value="WHD_DRP"/>
    <property type="match status" value="1"/>
</dbReference>
<sequence length="995" mass="111655">MPAYKRDEAGSEVPPPTNPTHSQTDVPETAKEESQSDARALSPVPPAHGPELDEVSKNNPPVQEIPPADGPEVVKEDNQNDAPALGSTGEISQADRPETVKEVIQNDAPALGSTGEISRADGPEADKESIQNDAPALGSTGEVSRDDGPEADKEDIQNDAPALGLTGETSRADGHEADKEDIQNDALVPSSTEEISRADADKEDIQNDPPALSSTGEISRADRAETVGEDIQNDAPTLGSTEEISRPDRPETIEEDIQNDASALGSTGEISRADRPETEDIQNDAPALGSTGEISRADRPETEDIQNDAPALGSIGEISRADDSSPTSKQLHPLGSDSAQTSAKTDDDPKTTYSDPKTPRRDAFWKKLGIFFPKFRKPSQQSKPDDDESADELGSPSRLEQAIEEDISFTKMGEEMLKTYQQKLEELRADCVKLKDVTNPQMSMDDISKLKDDISKLKKDLIKLRLQIPLKHRKADAEGYLKNLKLDYIAKASTSQEVLEKMQLHGNSIFESSPEFKDFESRYNELESKLKLCLLCFSVFPEKTVIKKRMMVLWWIAEGYASESNANDYFLELINKGFIEPVNENKSLHVGSCRMHPLYRSALGVLAKRTGFLNFDPKGEPTQNFVRSCQACLVGEGLISYDDLKNESMKVENLEKVHLLININEAILEFKKDWFGKMKNINFLYLGRWSSLDTDHREVEDTVFLKDELQNMSSLKFLSLQGVSNVIDLPDSVLKLANLEILDIRACPNLETIPKRISLLKWLTHLDMSECYLLEQMPKALSTLKNLRVLKGFVVGTEPGKNTCTLDDLKELEKLIKLCIYTGLENFPDEKNVEALGNLTGLLKLTITWGGSAFKNNKDEVRLESKNRDTMMKKVGLPPNLEKLDLRYFPTSITPFWLELKSMKELQKLRRLYIRAGRFSDIGQYQDNYDWNWPLEKDTWKVEELRLRYLPEIEMEWRQLQELFPNLIYLEQVGCPKLTLFPCDANGVWMKKKIE</sequence>
<protein>
    <recommendedName>
        <fullName evidence="11">Disease resistance RPP13-like protein 4</fullName>
    </recommendedName>
</protein>
<name>A0A9N7NTV1_STRHE</name>
<keyword evidence="3" id="KW-0611">Plant defense</keyword>
<dbReference type="GO" id="GO:0098542">
    <property type="term" value="P:defense response to other organism"/>
    <property type="evidence" value="ECO:0007669"/>
    <property type="project" value="TreeGrafter"/>
</dbReference>
<dbReference type="PANTHER" id="PTHR23155">
    <property type="entry name" value="DISEASE RESISTANCE PROTEIN RP"/>
    <property type="match status" value="1"/>
</dbReference>
<evidence type="ECO:0000256" key="5">
    <source>
        <dbReference type="SAM" id="Coils"/>
    </source>
</evidence>
<dbReference type="InterPro" id="IPR044974">
    <property type="entry name" value="Disease_R_plants"/>
</dbReference>
<dbReference type="OrthoDB" id="1522111at2759"/>
<keyword evidence="10" id="KW-1185">Reference proteome</keyword>
<proteinExistence type="predicted"/>
<comment type="caution">
    <text evidence="9">The sequence shown here is derived from an EMBL/GenBank/DDBJ whole genome shotgun (WGS) entry which is preliminary data.</text>
</comment>
<feature type="domain" description="Disease resistance protein winged helix" evidence="7">
    <location>
        <begin position="539"/>
        <end position="598"/>
    </location>
</feature>
<dbReference type="EMBL" id="CACSLK010030184">
    <property type="protein sequence ID" value="CAA0835960.1"/>
    <property type="molecule type" value="Genomic_DNA"/>
</dbReference>
<feature type="region of interest" description="Disordered" evidence="6">
    <location>
        <begin position="375"/>
        <end position="400"/>
    </location>
</feature>
<evidence type="ECO:0000313" key="10">
    <source>
        <dbReference type="Proteomes" id="UP001153555"/>
    </source>
</evidence>
<feature type="compositionally biased region" description="Basic and acidic residues" evidence="6">
    <location>
        <begin position="243"/>
        <end position="252"/>
    </location>
</feature>
<keyword evidence="4" id="KW-0067">ATP-binding</keyword>
<dbReference type="Gene3D" id="3.80.10.10">
    <property type="entry name" value="Ribonuclease Inhibitor"/>
    <property type="match status" value="2"/>
</dbReference>
<dbReference type="SUPFAM" id="SSF52058">
    <property type="entry name" value="L domain-like"/>
    <property type="match status" value="1"/>
</dbReference>
<feature type="compositionally biased region" description="Basic and acidic residues" evidence="6">
    <location>
        <begin position="118"/>
        <end position="130"/>
    </location>
</feature>
<dbReference type="InterPro" id="IPR032675">
    <property type="entry name" value="LRR_dom_sf"/>
</dbReference>
<feature type="compositionally biased region" description="Basic and acidic residues" evidence="6">
    <location>
        <begin position="170"/>
        <end position="182"/>
    </location>
</feature>
<feature type="compositionally biased region" description="Polar residues" evidence="6">
    <location>
        <begin position="259"/>
        <end position="269"/>
    </location>
</feature>
<reference evidence="9" key="1">
    <citation type="submission" date="2019-12" db="EMBL/GenBank/DDBJ databases">
        <authorList>
            <person name="Scholes J."/>
        </authorList>
    </citation>
    <scope>NUCLEOTIDE SEQUENCE</scope>
</reference>
<keyword evidence="5" id="KW-0175">Coiled coil</keyword>
<evidence type="ECO:0000259" key="8">
    <source>
        <dbReference type="Pfam" id="PF23598"/>
    </source>
</evidence>
<dbReference type="InterPro" id="IPR055414">
    <property type="entry name" value="LRR_R13L4/SHOC2-like"/>
</dbReference>
<evidence type="ECO:0000256" key="2">
    <source>
        <dbReference type="ARBA" id="ARBA00022741"/>
    </source>
</evidence>
<accession>A0A9N7NTV1</accession>
<keyword evidence="2" id="KW-0547">Nucleotide-binding</keyword>
<evidence type="ECO:0000256" key="1">
    <source>
        <dbReference type="ARBA" id="ARBA00022737"/>
    </source>
</evidence>
<feature type="coiled-coil region" evidence="5">
    <location>
        <begin position="410"/>
        <end position="467"/>
    </location>
</feature>
<feature type="compositionally biased region" description="Basic and acidic residues" evidence="6">
    <location>
        <begin position="143"/>
        <end position="156"/>
    </location>
</feature>
<gene>
    <name evidence="9" type="ORF">SHERM_03101</name>
</gene>
<dbReference type="InterPro" id="IPR058922">
    <property type="entry name" value="WHD_DRP"/>
</dbReference>
<evidence type="ECO:0000256" key="4">
    <source>
        <dbReference type="ARBA" id="ARBA00022840"/>
    </source>
</evidence>
<organism evidence="9 10">
    <name type="scientific">Striga hermonthica</name>
    <name type="common">Purple witchweed</name>
    <name type="synonym">Buchnera hermonthica</name>
    <dbReference type="NCBI Taxonomy" id="68872"/>
    <lineage>
        <taxon>Eukaryota</taxon>
        <taxon>Viridiplantae</taxon>
        <taxon>Streptophyta</taxon>
        <taxon>Embryophyta</taxon>
        <taxon>Tracheophyta</taxon>
        <taxon>Spermatophyta</taxon>
        <taxon>Magnoliopsida</taxon>
        <taxon>eudicotyledons</taxon>
        <taxon>Gunneridae</taxon>
        <taxon>Pentapetalae</taxon>
        <taxon>asterids</taxon>
        <taxon>lamiids</taxon>
        <taxon>Lamiales</taxon>
        <taxon>Orobanchaceae</taxon>
        <taxon>Buchnereae</taxon>
        <taxon>Striga</taxon>
    </lineage>
</organism>
<dbReference type="PANTHER" id="PTHR23155:SF1076">
    <property type="entry name" value="LEUCINE-RICH REPEAT (LRR) FAMILY PROTEIN-RELATED"/>
    <property type="match status" value="1"/>
</dbReference>
<dbReference type="Proteomes" id="UP001153555">
    <property type="component" value="Unassembled WGS sequence"/>
</dbReference>
<evidence type="ECO:0000256" key="3">
    <source>
        <dbReference type="ARBA" id="ARBA00022821"/>
    </source>
</evidence>
<dbReference type="Gene3D" id="1.10.10.10">
    <property type="entry name" value="Winged helix-like DNA-binding domain superfamily/Winged helix DNA-binding domain"/>
    <property type="match status" value="1"/>
</dbReference>
<feature type="domain" description="Disease resistance R13L4/SHOC-2-like LRR" evidence="8">
    <location>
        <begin position="707"/>
        <end position="910"/>
    </location>
</feature>
<keyword evidence="1" id="KW-0677">Repeat</keyword>
<dbReference type="Pfam" id="PF23598">
    <property type="entry name" value="LRR_14"/>
    <property type="match status" value="1"/>
</dbReference>
<evidence type="ECO:0000256" key="6">
    <source>
        <dbReference type="SAM" id="MobiDB-lite"/>
    </source>
</evidence>
<feature type="region of interest" description="Disordered" evidence="6">
    <location>
        <begin position="1"/>
        <end position="361"/>
    </location>
</feature>
<evidence type="ECO:0000313" key="9">
    <source>
        <dbReference type="EMBL" id="CAA0835960.1"/>
    </source>
</evidence>
<evidence type="ECO:0008006" key="11">
    <source>
        <dbReference type="Google" id="ProtNLM"/>
    </source>
</evidence>
<dbReference type="AlphaFoldDB" id="A0A9N7NTV1"/>